<keyword evidence="2" id="KW-1185">Reference proteome</keyword>
<dbReference type="EMBL" id="QOHL01000002">
    <property type="protein sequence ID" value="RZB13037.1"/>
    <property type="molecule type" value="Genomic_DNA"/>
</dbReference>
<dbReference type="OrthoDB" id="7163275at2"/>
<sequence length="224" mass="26195">MNLTLLKLKTGEYCMVPTEHCVSYESLNVYYKCDNNFNGNLDYDFTNSQIDFDKIIGTRFDDFHIVESVFSNHNYLFLYGMHRNCHVVLVTSFSKMVTMSDIFEGCKFSIDSVIHSSSYHDTRNIVSTMHCESFDHPNPVIKFKMSNTVEVFYKYIKGTIPTNPHEKFIGNINFYNFLDNHGNVYYRTAISINEYDLQQRGFPSSFMESNELAILERDAENLRM</sequence>
<name>A0A4Q6IAF0_9RICK</name>
<gene>
    <name evidence="1" type="ORF">DRF75_00940</name>
</gene>
<comment type="caution">
    <text evidence="1">The sequence shown here is derived from an EMBL/GenBank/DDBJ whole genome shotgun (WGS) entry which is preliminary data.</text>
</comment>
<evidence type="ECO:0000313" key="2">
    <source>
        <dbReference type="Proteomes" id="UP000293377"/>
    </source>
</evidence>
<protein>
    <submittedName>
        <fullName evidence="1">Uncharacterized protein</fullName>
    </submittedName>
</protein>
<accession>A0A4Q6IAF0</accession>
<dbReference type="AlphaFoldDB" id="A0A4Q6IAF0"/>
<evidence type="ECO:0000313" key="1">
    <source>
        <dbReference type="EMBL" id="RZB13037.1"/>
    </source>
</evidence>
<proteinExistence type="predicted"/>
<reference evidence="1 2" key="1">
    <citation type="submission" date="2018-06" db="EMBL/GenBank/DDBJ databases">
        <title>Complete Genome Sequence of Ehrlichia minasensis Isolated From Cattle.</title>
        <authorList>
            <person name="Aguiar D.M."/>
            <person name="Araujo J.P.A.Jr."/>
            <person name="Nakazato L."/>
            <person name="Bard E."/>
            <person name="Cabezas-Cruz A."/>
        </authorList>
    </citation>
    <scope>NUCLEOTIDE SEQUENCE [LARGE SCALE GENOMIC DNA]</scope>
    <source>
        <strain evidence="1 2">B11</strain>
    </source>
</reference>
<organism evidence="1 2">
    <name type="scientific">Ehrlichia minasensis</name>
    <dbReference type="NCBI Taxonomy" id="1242993"/>
    <lineage>
        <taxon>Bacteria</taxon>
        <taxon>Pseudomonadati</taxon>
        <taxon>Pseudomonadota</taxon>
        <taxon>Alphaproteobacteria</taxon>
        <taxon>Rickettsiales</taxon>
        <taxon>Anaplasmataceae</taxon>
        <taxon>Ehrlichia</taxon>
    </lineage>
</organism>
<dbReference type="Proteomes" id="UP000293377">
    <property type="component" value="Unassembled WGS sequence"/>
</dbReference>